<dbReference type="InterPro" id="IPR016147">
    <property type="entry name" value="Pili_assmbl_chaperone_N"/>
</dbReference>
<evidence type="ECO:0000256" key="5">
    <source>
        <dbReference type="ARBA" id="ARBA00023186"/>
    </source>
</evidence>
<dbReference type="SUPFAM" id="SSF49354">
    <property type="entry name" value="PapD-like"/>
    <property type="match status" value="1"/>
</dbReference>
<keyword evidence="4" id="KW-0574">Periplasm</keyword>
<sequence>MNKFLRNLLPVIAALGTLAAGSAEAAVQLSSTRVIFNEKDKNVSVFAKNHGGDPFVVQAWIDGESEEMETPFFVTPPLSRFDGGAERSLSISRVGADLPGDRESYYWLNVLEIPQKKAGANENSLTLATRTRIKLFYRPEAIRESPRGASLMQWSWVKDGSGCQLAARNASVFTVNFSAIEVAGEGGGFGRTVVAKPLATTRLPLAKCPNGTLAVRAKVVNDYGVVEDWPEASAQFEAEASDGRKP</sequence>
<comment type="subcellular location">
    <subcellularLocation>
        <location evidence="1">Periplasm</location>
    </subcellularLocation>
</comment>
<evidence type="ECO:0000256" key="4">
    <source>
        <dbReference type="ARBA" id="ARBA00022764"/>
    </source>
</evidence>
<dbReference type="eggNOG" id="COG3121">
    <property type="taxonomic scope" value="Bacteria"/>
</dbReference>
<dbReference type="Gene3D" id="2.60.40.10">
    <property type="entry name" value="Immunoglobulins"/>
    <property type="match status" value="2"/>
</dbReference>
<dbReference type="PANTHER" id="PTHR30251">
    <property type="entry name" value="PILUS ASSEMBLY CHAPERONE"/>
    <property type="match status" value="1"/>
</dbReference>
<dbReference type="STRING" id="477184.KYC_01270"/>
<evidence type="ECO:0000313" key="9">
    <source>
        <dbReference type="Proteomes" id="UP000003113"/>
    </source>
</evidence>
<protein>
    <submittedName>
        <fullName evidence="8">Pili assembly chaperone</fullName>
    </submittedName>
</protein>
<evidence type="ECO:0000313" key="8">
    <source>
        <dbReference type="EMBL" id="EHK68227.1"/>
    </source>
</evidence>
<proteinExistence type="inferred from homology"/>
<name>H0F0F1_9BURK</name>
<dbReference type="AlphaFoldDB" id="H0F0F1"/>
<feature type="signal peptide" evidence="6">
    <location>
        <begin position="1"/>
        <end position="25"/>
    </location>
</feature>
<evidence type="ECO:0000256" key="3">
    <source>
        <dbReference type="ARBA" id="ARBA00022729"/>
    </source>
</evidence>
<feature type="chain" id="PRO_5003532950" evidence="6">
    <location>
        <begin position="26"/>
        <end position="246"/>
    </location>
</feature>
<evidence type="ECO:0000259" key="7">
    <source>
        <dbReference type="Pfam" id="PF00345"/>
    </source>
</evidence>
<keyword evidence="3 6" id="KW-0732">Signal</keyword>
<dbReference type="RefSeq" id="WP_008158022.1">
    <property type="nucleotide sequence ID" value="NZ_AGUF01000007.1"/>
</dbReference>
<reference evidence="8 9" key="1">
    <citation type="journal article" date="2012" name="J. Bacteriol.">
        <title>Genome sequence of the highly efficient arsenite-oxidizing bacterium Achromobacter arsenitoxydans SY8.</title>
        <authorList>
            <person name="Li X."/>
            <person name="Hu Y."/>
            <person name="Gong J."/>
            <person name="Lin Y."/>
            <person name="Johnstone L."/>
            <person name="Rensing C."/>
            <person name="Wang G."/>
        </authorList>
    </citation>
    <scope>NUCLEOTIDE SEQUENCE [LARGE SCALE GENOMIC DNA]</scope>
    <source>
        <strain evidence="8 9">SY8</strain>
    </source>
</reference>
<dbReference type="GO" id="GO:0071555">
    <property type="term" value="P:cell wall organization"/>
    <property type="evidence" value="ECO:0007669"/>
    <property type="project" value="InterPro"/>
</dbReference>
<comment type="caution">
    <text evidence="8">The sequence shown here is derived from an EMBL/GenBank/DDBJ whole genome shotgun (WGS) entry which is preliminary data.</text>
</comment>
<evidence type="ECO:0000256" key="2">
    <source>
        <dbReference type="ARBA" id="ARBA00007399"/>
    </source>
</evidence>
<dbReference type="InterPro" id="IPR036316">
    <property type="entry name" value="Pili_assmbl_chap_C_dom_sf"/>
</dbReference>
<dbReference type="InterPro" id="IPR008962">
    <property type="entry name" value="PapD-like_sf"/>
</dbReference>
<dbReference type="PRINTS" id="PR00969">
    <property type="entry name" value="CHAPERONPILI"/>
</dbReference>
<evidence type="ECO:0000256" key="1">
    <source>
        <dbReference type="ARBA" id="ARBA00004418"/>
    </source>
</evidence>
<dbReference type="Proteomes" id="UP000003113">
    <property type="component" value="Unassembled WGS sequence"/>
</dbReference>
<feature type="domain" description="Pili assembly chaperone N-terminal" evidence="7">
    <location>
        <begin position="27"/>
        <end position="142"/>
    </location>
</feature>
<dbReference type="InterPro" id="IPR001829">
    <property type="entry name" value="Pili_assmbl_chaperone_bac"/>
</dbReference>
<evidence type="ECO:0000256" key="6">
    <source>
        <dbReference type="SAM" id="SignalP"/>
    </source>
</evidence>
<keyword evidence="5" id="KW-0143">Chaperone</keyword>
<dbReference type="GO" id="GO:0030288">
    <property type="term" value="C:outer membrane-bounded periplasmic space"/>
    <property type="evidence" value="ECO:0007669"/>
    <property type="project" value="InterPro"/>
</dbReference>
<gene>
    <name evidence="8" type="ORF">KYC_01270</name>
</gene>
<dbReference type="SUPFAM" id="SSF49584">
    <property type="entry name" value="Periplasmic chaperone C-domain"/>
    <property type="match status" value="1"/>
</dbReference>
<comment type="similarity">
    <text evidence="2">Belongs to the periplasmic pilus chaperone family.</text>
</comment>
<dbReference type="Pfam" id="PF00345">
    <property type="entry name" value="PapD_N"/>
    <property type="match status" value="1"/>
</dbReference>
<dbReference type="PANTHER" id="PTHR30251:SF2">
    <property type="entry name" value="FIMBRIAL CHAPERONE YADV-RELATED"/>
    <property type="match status" value="1"/>
</dbReference>
<dbReference type="EMBL" id="AGUF01000007">
    <property type="protein sequence ID" value="EHK68227.1"/>
    <property type="molecule type" value="Genomic_DNA"/>
</dbReference>
<organism evidence="8 9">
    <name type="scientific">Achromobacter arsenitoxydans SY8</name>
    <dbReference type="NCBI Taxonomy" id="477184"/>
    <lineage>
        <taxon>Bacteria</taxon>
        <taxon>Pseudomonadati</taxon>
        <taxon>Pseudomonadota</taxon>
        <taxon>Betaproteobacteria</taxon>
        <taxon>Burkholderiales</taxon>
        <taxon>Alcaligenaceae</taxon>
        <taxon>Achromobacter</taxon>
    </lineage>
</organism>
<dbReference type="InterPro" id="IPR050643">
    <property type="entry name" value="Periplasmic_pilus_chap"/>
</dbReference>
<dbReference type="OrthoDB" id="9131059at2"/>
<accession>H0F0F1</accession>
<dbReference type="PATRIC" id="fig|477184.5.peg.246"/>
<keyword evidence="9" id="KW-1185">Reference proteome</keyword>
<dbReference type="InterPro" id="IPR013783">
    <property type="entry name" value="Ig-like_fold"/>
</dbReference>